<sequence length="114" mass="12736">MEIYFSPEVINPHFQLLNIVDSKGKAVGNVAFLFDDKKLYVHGLLEEKGVEADFKDLVTPYLKGLSKAKEDVEIYSCLYSGCEKIDINGEEEGGNKKGSLPIQVRYARTVPDHA</sequence>
<gene>
    <name evidence="1" type="ORF">ACFSCZ_07510</name>
</gene>
<keyword evidence="2" id="KW-1185">Reference proteome</keyword>
<proteinExistence type="predicted"/>
<comment type="caution">
    <text evidence="1">The sequence shown here is derived from an EMBL/GenBank/DDBJ whole genome shotgun (WGS) entry which is preliminary data.</text>
</comment>
<dbReference type="Proteomes" id="UP001597301">
    <property type="component" value="Unassembled WGS sequence"/>
</dbReference>
<protein>
    <submittedName>
        <fullName evidence="1">Uncharacterized protein</fullName>
    </submittedName>
</protein>
<dbReference type="EMBL" id="JBHUEO010000017">
    <property type="protein sequence ID" value="MFD1706601.1"/>
    <property type="molecule type" value="Genomic_DNA"/>
</dbReference>
<evidence type="ECO:0000313" key="2">
    <source>
        <dbReference type="Proteomes" id="UP001597301"/>
    </source>
</evidence>
<name>A0ABW4KIL5_9BACI</name>
<evidence type="ECO:0000313" key="1">
    <source>
        <dbReference type="EMBL" id="MFD1706601.1"/>
    </source>
</evidence>
<organism evidence="1 2">
    <name type="scientific">Siminovitchia sediminis</name>
    <dbReference type="NCBI Taxonomy" id="1274353"/>
    <lineage>
        <taxon>Bacteria</taxon>
        <taxon>Bacillati</taxon>
        <taxon>Bacillota</taxon>
        <taxon>Bacilli</taxon>
        <taxon>Bacillales</taxon>
        <taxon>Bacillaceae</taxon>
        <taxon>Siminovitchia</taxon>
    </lineage>
</organism>
<dbReference type="RefSeq" id="WP_380773230.1">
    <property type="nucleotide sequence ID" value="NZ_JBHUEO010000017.1"/>
</dbReference>
<reference evidence="2" key="1">
    <citation type="journal article" date="2019" name="Int. J. Syst. Evol. Microbiol.">
        <title>The Global Catalogue of Microorganisms (GCM) 10K type strain sequencing project: providing services to taxonomists for standard genome sequencing and annotation.</title>
        <authorList>
            <consortium name="The Broad Institute Genomics Platform"/>
            <consortium name="The Broad Institute Genome Sequencing Center for Infectious Disease"/>
            <person name="Wu L."/>
            <person name="Ma J."/>
        </authorList>
    </citation>
    <scope>NUCLEOTIDE SEQUENCE [LARGE SCALE GENOMIC DNA]</scope>
    <source>
        <strain evidence="2">CGMCC 1.12295</strain>
    </source>
</reference>
<accession>A0ABW4KIL5</accession>